<evidence type="ECO:0000313" key="1">
    <source>
        <dbReference type="EMBL" id="JAG25312.1"/>
    </source>
</evidence>
<feature type="non-terminal residue" evidence="1">
    <location>
        <position position="121"/>
    </location>
</feature>
<name>A0A0A9XWY1_LYGHE</name>
<protein>
    <submittedName>
        <fullName evidence="1">Uncharacterized protein</fullName>
    </submittedName>
</protein>
<reference evidence="1" key="1">
    <citation type="journal article" date="2014" name="PLoS ONE">
        <title>Transcriptome-Based Identification of ABC Transporters in the Western Tarnished Plant Bug Lygus hesperus.</title>
        <authorList>
            <person name="Hull J.J."/>
            <person name="Chaney K."/>
            <person name="Geib S.M."/>
            <person name="Fabrick J.A."/>
            <person name="Brent C.S."/>
            <person name="Walsh D."/>
            <person name="Lavine L.C."/>
        </authorList>
    </citation>
    <scope>NUCLEOTIDE SEQUENCE</scope>
</reference>
<proteinExistence type="predicted"/>
<reference evidence="1" key="2">
    <citation type="submission" date="2014-07" db="EMBL/GenBank/DDBJ databases">
        <authorList>
            <person name="Hull J."/>
        </authorList>
    </citation>
    <scope>NUCLEOTIDE SEQUENCE</scope>
</reference>
<sequence length="121" mass="13595">MADESVIEEEEGGLIVKEEVVTGDDRDYQRIVEESVRSVSTQQVTTFDVPRCYVILRKLTVNEILSWSPVEEENRPYNIQNSKAGESGVMKTHKIIHIGSNLYANENSDIGATELARLKSP</sequence>
<dbReference type="AlphaFoldDB" id="A0A0A9XWY1"/>
<gene>
    <name evidence="1" type="ORF">CM83_102604</name>
</gene>
<dbReference type="EMBL" id="GBHO01018292">
    <property type="protein sequence ID" value="JAG25312.1"/>
    <property type="molecule type" value="Transcribed_RNA"/>
</dbReference>
<accession>A0A0A9XWY1</accession>
<organism evidence="1">
    <name type="scientific">Lygus hesperus</name>
    <name type="common">Western plant bug</name>
    <dbReference type="NCBI Taxonomy" id="30085"/>
    <lineage>
        <taxon>Eukaryota</taxon>
        <taxon>Metazoa</taxon>
        <taxon>Ecdysozoa</taxon>
        <taxon>Arthropoda</taxon>
        <taxon>Hexapoda</taxon>
        <taxon>Insecta</taxon>
        <taxon>Pterygota</taxon>
        <taxon>Neoptera</taxon>
        <taxon>Paraneoptera</taxon>
        <taxon>Hemiptera</taxon>
        <taxon>Heteroptera</taxon>
        <taxon>Panheteroptera</taxon>
        <taxon>Cimicomorpha</taxon>
        <taxon>Miridae</taxon>
        <taxon>Mirini</taxon>
        <taxon>Lygus</taxon>
    </lineage>
</organism>